<name>A0A9P6NEW7_9BASI</name>
<dbReference type="EMBL" id="MU167274">
    <property type="protein sequence ID" value="KAG0145560.1"/>
    <property type="molecule type" value="Genomic_DNA"/>
</dbReference>
<evidence type="ECO:0000256" key="1">
    <source>
        <dbReference type="SAM" id="MobiDB-lite"/>
    </source>
</evidence>
<accession>A0A9P6NEW7</accession>
<organism evidence="3 4">
    <name type="scientific">Cronartium quercuum f. sp. fusiforme G11</name>
    <dbReference type="NCBI Taxonomy" id="708437"/>
    <lineage>
        <taxon>Eukaryota</taxon>
        <taxon>Fungi</taxon>
        <taxon>Dikarya</taxon>
        <taxon>Basidiomycota</taxon>
        <taxon>Pucciniomycotina</taxon>
        <taxon>Pucciniomycetes</taxon>
        <taxon>Pucciniales</taxon>
        <taxon>Coleosporiaceae</taxon>
        <taxon>Cronartium</taxon>
    </lineage>
</organism>
<gene>
    <name evidence="3" type="ORF">CROQUDRAFT_716034</name>
</gene>
<sequence>MWSRNLVLLFLSYVVFNQALFIRHHRLGTKTNHLSLVDGNRVHKLVKRRISDTNSNPKVLSDLHNLAGCSGEICGTLAGDAVAPLLAGASECAQQDMADRIIDSAKSQIKDSKVRAQMIQLAITYRKTERNTFPDYNHQPPTDRNSLYCQKSPKNFELNGIIQVQSPEADPNLFFDPKSTNGGGNVKKGTDLRASGN</sequence>
<evidence type="ECO:0000313" key="3">
    <source>
        <dbReference type="EMBL" id="KAG0145560.1"/>
    </source>
</evidence>
<feature type="chain" id="PRO_5040156771" evidence="2">
    <location>
        <begin position="20"/>
        <end position="197"/>
    </location>
</feature>
<reference evidence="3" key="1">
    <citation type="submission" date="2013-11" db="EMBL/GenBank/DDBJ databases">
        <title>Genome sequence of the fusiform rust pathogen reveals effectors for host alternation and coevolution with pine.</title>
        <authorList>
            <consortium name="DOE Joint Genome Institute"/>
            <person name="Smith K."/>
            <person name="Pendleton A."/>
            <person name="Kubisiak T."/>
            <person name="Anderson C."/>
            <person name="Salamov A."/>
            <person name="Aerts A."/>
            <person name="Riley R."/>
            <person name="Clum A."/>
            <person name="Lindquist E."/>
            <person name="Ence D."/>
            <person name="Campbell M."/>
            <person name="Kronenberg Z."/>
            <person name="Feau N."/>
            <person name="Dhillon B."/>
            <person name="Hamelin R."/>
            <person name="Burleigh J."/>
            <person name="Smith J."/>
            <person name="Yandell M."/>
            <person name="Nelson C."/>
            <person name="Grigoriev I."/>
            <person name="Davis J."/>
        </authorList>
    </citation>
    <scope>NUCLEOTIDE SEQUENCE</scope>
    <source>
        <strain evidence="3">G11</strain>
    </source>
</reference>
<feature type="signal peptide" evidence="2">
    <location>
        <begin position="1"/>
        <end position="19"/>
    </location>
</feature>
<dbReference type="Proteomes" id="UP000886653">
    <property type="component" value="Unassembled WGS sequence"/>
</dbReference>
<dbReference type="AlphaFoldDB" id="A0A9P6NEW7"/>
<evidence type="ECO:0000313" key="4">
    <source>
        <dbReference type="Proteomes" id="UP000886653"/>
    </source>
</evidence>
<proteinExistence type="predicted"/>
<evidence type="ECO:0000256" key="2">
    <source>
        <dbReference type="SAM" id="SignalP"/>
    </source>
</evidence>
<dbReference type="OrthoDB" id="2507450at2759"/>
<comment type="caution">
    <text evidence="3">The sequence shown here is derived from an EMBL/GenBank/DDBJ whole genome shotgun (WGS) entry which is preliminary data.</text>
</comment>
<feature type="region of interest" description="Disordered" evidence="1">
    <location>
        <begin position="169"/>
        <end position="197"/>
    </location>
</feature>
<protein>
    <submittedName>
        <fullName evidence="3">Uncharacterized protein</fullName>
    </submittedName>
</protein>
<keyword evidence="4" id="KW-1185">Reference proteome</keyword>
<keyword evidence="2" id="KW-0732">Signal</keyword>